<sequence>MSGLPVRPFRNDSSKKHELNTSHYVKFLVGPSSRPCFVLTSALAGQSSYFDKFTGPKPEEEQSTIAWKQFDEETFCRFVCFLVQETYNSPEPLDFGRQTAVSIIRPIDCRPCTWLALDDICPRMHRAYLENVMWEKGQMPEYFSPPNTKARTASRLLDISPRTSGAVPSYEYASSSDDESWVQVDLSGSPRLPSEARGTGKFCAYRHVFMSHVQMYELADHCDIVKLKFLSLQKLDAVIHRAFYTLDWSMDDLMDTARYCYSRPSHKSLQQVLLFQIMVKLNSVTRYDSFWTTMESVPSFNAAFREEIDNIFCKNLARVSDLGDYTTLAQCFVRERMICTKKPWLVM</sequence>
<accession>A0A8K0SCA5</accession>
<dbReference type="AlphaFoldDB" id="A0A8K0SCA5"/>
<organism evidence="1 2">
    <name type="scientific">Stachybotrys elegans</name>
    <dbReference type="NCBI Taxonomy" id="80388"/>
    <lineage>
        <taxon>Eukaryota</taxon>
        <taxon>Fungi</taxon>
        <taxon>Dikarya</taxon>
        <taxon>Ascomycota</taxon>
        <taxon>Pezizomycotina</taxon>
        <taxon>Sordariomycetes</taxon>
        <taxon>Hypocreomycetidae</taxon>
        <taxon>Hypocreales</taxon>
        <taxon>Stachybotryaceae</taxon>
        <taxon>Stachybotrys</taxon>
    </lineage>
</organism>
<protein>
    <recommendedName>
        <fullName evidence="3">BTB domain-containing protein</fullName>
    </recommendedName>
</protein>
<dbReference type="EMBL" id="JAGPNK010000029">
    <property type="protein sequence ID" value="KAH7303779.1"/>
    <property type="molecule type" value="Genomic_DNA"/>
</dbReference>
<keyword evidence="2" id="KW-1185">Reference proteome</keyword>
<name>A0A8K0SCA5_9HYPO</name>
<evidence type="ECO:0000313" key="1">
    <source>
        <dbReference type="EMBL" id="KAH7303779.1"/>
    </source>
</evidence>
<reference evidence="1" key="1">
    <citation type="journal article" date="2021" name="Nat. Commun.">
        <title>Genetic determinants of endophytism in the Arabidopsis root mycobiome.</title>
        <authorList>
            <person name="Mesny F."/>
            <person name="Miyauchi S."/>
            <person name="Thiergart T."/>
            <person name="Pickel B."/>
            <person name="Atanasova L."/>
            <person name="Karlsson M."/>
            <person name="Huettel B."/>
            <person name="Barry K.W."/>
            <person name="Haridas S."/>
            <person name="Chen C."/>
            <person name="Bauer D."/>
            <person name="Andreopoulos W."/>
            <person name="Pangilinan J."/>
            <person name="LaButti K."/>
            <person name="Riley R."/>
            <person name="Lipzen A."/>
            <person name="Clum A."/>
            <person name="Drula E."/>
            <person name="Henrissat B."/>
            <person name="Kohler A."/>
            <person name="Grigoriev I.V."/>
            <person name="Martin F.M."/>
            <person name="Hacquard S."/>
        </authorList>
    </citation>
    <scope>NUCLEOTIDE SEQUENCE</scope>
    <source>
        <strain evidence="1">MPI-CAGE-CH-0235</strain>
    </source>
</reference>
<gene>
    <name evidence="1" type="ORF">B0I35DRAFT_484980</name>
</gene>
<evidence type="ECO:0008006" key="3">
    <source>
        <dbReference type="Google" id="ProtNLM"/>
    </source>
</evidence>
<comment type="caution">
    <text evidence="1">The sequence shown here is derived from an EMBL/GenBank/DDBJ whole genome shotgun (WGS) entry which is preliminary data.</text>
</comment>
<evidence type="ECO:0000313" key="2">
    <source>
        <dbReference type="Proteomes" id="UP000813444"/>
    </source>
</evidence>
<dbReference type="Proteomes" id="UP000813444">
    <property type="component" value="Unassembled WGS sequence"/>
</dbReference>
<proteinExistence type="predicted"/>